<dbReference type="SMART" id="SM01328">
    <property type="entry name" value="zf-3CxxC"/>
    <property type="match status" value="1"/>
</dbReference>
<dbReference type="Pfam" id="PF13695">
    <property type="entry name" value="Zn_ribbon_3CxxC"/>
    <property type="match status" value="1"/>
</dbReference>
<keyword evidence="6 9" id="KW-1133">Transmembrane helix</keyword>
<dbReference type="GeneID" id="101997117"/>
<evidence type="ECO:0000256" key="9">
    <source>
        <dbReference type="SAM" id="Phobius"/>
    </source>
</evidence>
<feature type="domain" description="3CxxC-type" evidence="10">
    <location>
        <begin position="58"/>
        <end position="169"/>
    </location>
</feature>
<keyword evidence="12" id="KW-0675">Receptor</keyword>
<evidence type="ECO:0000256" key="3">
    <source>
        <dbReference type="ARBA" id="ARBA00022723"/>
    </source>
</evidence>
<keyword evidence="7 9" id="KW-0472">Membrane</keyword>
<dbReference type="RefSeq" id="XP_005344959.1">
    <property type="nucleotide sequence ID" value="XM_005344902.3"/>
</dbReference>
<dbReference type="PANTHER" id="PTHR14402:SF8">
    <property type="entry name" value="RECEPTOR-TRANSPORTING PROTEIN 4"/>
    <property type="match status" value="1"/>
</dbReference>
<evidence type="ECO:0000256" key="8">
    <source>
        <dbReference type="SAM" id="MobiDB-lite"/>
    </source>
</evidence>
<keyword evidence="2 9" id="KW-0812">Transmembrane</keyword>
<evidence type="ECO:0000256" key="5">
    <source>
        <dbReference type="ARBA" id="ARBA00022833"/>
    </source>
</evidence>
<dbReference type="InterPro" id="IPR026096">
    <property type="entry name" value="R-trans_p"/>
</dbReference>
<accession>A0ABM0KER1</accession>
<evidence type="ECO:0000259" key="10">
    <source>
        <dbReference type="SMART" id="SM01328"/>
    </source>
</evidence>
<evidence type="ECO:0000256" key="6">
    <source>
        <dbReference type="ARBA" id="ARBA00022989"/>
    </source>
</evidence>
<keyword evidence="11" id="KW-1185">Reference proteome</keyword>
<reference evidence="12" key="1">
    <citation type="submission" date="2025-08" db="UniProtKB">
        <authorList>
            <consortium name="RefSeq"/>
        </authorList>
    </citation>
    <scope>IDENTIFICATION</scope>
</reference>
<feature type="region of interest" description="Disordered" evidence="8">
    <location>
        <begin position="179"/>
        <end position="225"/>
    </location>
</feature>
<feature type="transmembrane region" description="Helical" evidence="9">
    <location>
        <begin position="239"/>
        <end position="258"/>
    </location>
</feature>
<protein>
    <submittedName>
        <fullName evidence="12">Receptor-transporting protein 4</fullName>
    </submittedName>
</protein>
<evidence type="ECO:0000256" key="1">
    <source>
        <dbReference type="ARBA" id="ARBA00004167"/>
    </source>
</evidence>
<sequence>MPMPQLSPPMSFSDPSTWEQMFQELIQEEIPRAKWTLQLDKNILPDDLTKGWRQYQQAGVGWFQCSICNRHWISAQVKILCHMYCEPRKLQGRVLMRIFAQRCQKCSMAKFENPGFSEESIQRILEKLVSHIVQKYYGHGLKKITSTSNERVLLDGPHDRANCEACTLDPHGGCAYKAKPLNSPSPPPKSCSSFPPQRHGSSPPKSHNSPPPQSPNFLSQPESTYSENVHVQENRELNIGGLFAALSLGAIILFRLIFL</sequence>
<organism evidence="11 12">
    <name type="scientific">Microtus ochrogaster</name>
    <name type="common">Prairie vole</name>
    <dbReference type="NCBI Taxonomy" id="79684"/>
    <lineage>
        <taxon>Eukaryota</taxon>
        <taxon>Metazoa</taxon>
        <taxon>Chordata</taxon>
        <taxon>Craniata</taxon>
        <taxon>Vertebrata</taxon>
        <taxon>Euteleostomi</taxon>
        <taxon>Mammalia</taxon>
        <taxon>Eutheria</taxon>
        <taxon>Euarchontoglires</taxon>
        <taxon>Glires</taxon>
        <taxon>Rodentia</taxon>
        <taxon>Myomorpha</taxon>
        <taxon>Muroidea</taxon>
        <taxon>Cricetidae</taxon>
        <taxon>Arvicolinae</taxon>
        <taxon>Microtus</taxon>
    </lineage>
</organism>
<dbReference type="PANTHER" id="PTHR14402">
    <property type="entry name" value="RECEPTOR TRANSPORTING PROTEIN"/>
    <property type="match status" value="1"/>
</dbReference>
<dbReference type="InterPro" id="IPR027377">
    <property type="entry name" value="ZAR1/RTP1-5-like_Znf-3CxxC"/>
</dbReference>
<evidence type="ECO:0000313" key="11">
    <source>
        <dbReference type="Proteomes" id="UP000694915"/>
    </source>
</evidence>
<name>A0ABM0KER1_MICOH</name>
<comment type="subcellular location">
    <subcellularLocation>
        <location evidence="1">Membrane</location>
        <topology evidence="1">Single-pass membrane protein</topology>
    </subcellularLocation>
</comment>
<feature type="compositionally biased region" description="Polar residues" evidence="8">
    <location>
        <begin position="216"/>
        <end position="225"/>
    </location>
</feature>
<proteinExistence type="predicted"/>
<evidence type="ECO:0000256" key="2">
    <source>
        <dbReference type="ARBA" id="ARBA00022692"/>
    </source>
</evidence>
<feature type="compositionally biased region" description="Low complexity" evidence="8">
    <location>
        <begin position="190"/>
        <end position="208"/>
    </location>
</feature>
<evidence type="ECO:0000313" key="12">
    <source>
        <dbReference type="RefSeq" id="XP_005344959.1"/>
    </source>
</evidence>
<keyword evidence="3" id="KW-0479">Metal-binding</keyword>
<dbReference type="Proteomes" id="UP000694915">
    <property type="component" value="Chromosome 2"/>
</dbReference>
<keyword evidence="5" id="KW-0862">Zinc</keyword>
<keyword evidence="4" id="KW-0863">Zinc-finger</keyword>
<gene>
    <name evidence="12" type="primary">Rtp4</name>
</gene>
<evidence type="ECO:0000256" key="7">
    <source>
        <dbReference type="ARBA" id="ARBA00023136"/>
    </source>
</evidence>
<evidence type="ECO:0000256" key="4">
    <source>
        <dbReference type="ARBA" id="ARBA00022771"/>
    </source>
</evidence>